<proteinExistence type="predicted"/>
<keyword evidence="1" id="KW-1133">Transmembrane helix</keyword>
<keyword evidence="1" id="KW-0812">Transmembrane</keyword>
<sequence>MELLRLILPIIWALTATAIGLVLYRSSSAFFEQKRNKDGETRRIRLVGSVVIASIAFFGLQHVTPDSSLTGVPPDSILISKFELTEIQEAAEQANAAMGDLLGCAAITTPSQCKAEMDVVRDRLNNIRVRLDASVK</sequence>
<dbReference type="RefSeq" id="WP_322418910.1">
    <property type="nucleotide sequence ID" value="NZ_CP139858.1"/>
</dbReference>
<dbReference type="EMBL" id="CP139858">
    <property type="protein sequence ID" value="WQB98675.1"/>
    <property type="molecule type" value="Genomic_DNA"/>
</dbReference>
<reference evidence="2 3" key="1">
    <citation type="submission" date="2023-11" db="EMBL/GenBank/DDBJ databases">
        <authorList>
            <person name="Panchal A.K."/>
            <person name="Meaney J.S."/>
            <person name="Karas B.J."/>
            <person name="diCenzo G.C."/>
        </authorList>
    </citation>
    <scope>NUCLEOTIDE SEQUENCE [LARGE SCALE GENOMIC DNA]</scope>
    <source>
        <strain evidence="2 3">NZP2235</strain>
    </source>
</reference>
<evidence type="ECO:0000313" key="2">
    <source>
        <dbReference type="EMBL" id="WQB98675.1"/>
    </source>
</evidence>
<feature type="transmembrane region" description="Helical" evidence="1">
    <location>
        <begin position="6"/>
        <end position="24"/>
    </location>
</feature>
<organism evidence="2 3">
    <name type="scientific">Mesorhizobium huakuii</name>
    <dbReference type="NCBI Taxonomy" id="28104"/>
    <lineage>
        <taxon>Bacteria</taxon>
        <taxon>Pseudomonadati</taxon>
        <taxon>Pseudomonadota</taxon>
        <taxon>Alphaproteobacteria</taxon>
        <taxon>Hyphomicrobiales</taxon>
        <taxon>Phyllobacteriaceae</taxon>
        <taxon>Mesorhizobium</taxon>
    </lineage>
</organism>
<evidence type="ECO:0000313" key="3">
    <source>
        <dbReference type="Proteomes" id="UP001322481"/>
    </source>
</evidence>
<keyword evidence="3" id="KW-1185">Reference proteome</keyword>
<feature type="transmembrane region" description="Helical" evidence="1">
    <location>
        <begin position="44"/>
        <end position="63"/>
    </location>
</feature>
<accession>A0ABZ0VMM2</accession>
<protein>
    <submittedName>
        <fullName evidence="2">Uncharacterized protein</fullName>
    </submittedName>
</protein>
<name>A0ABZ0VMM2_9HYPH</name>
<dbReference type="Proteomes" id="UP001322481">
    <property type="component" value="Chromosome"/>
</dbReference>
<evidence type="ECO:0000256" key="1">
    <source>
        <dbReference type="SAM" id="Phobius"/>
    </source>
</evidence>
<gene>
    <name evidence="2" type="ORF">U0R22_002839</name>
</gene>
<keyword evidence="1" id="KW-0472">Membrane</keyword>